<evidence type="ECO:0000313" key="2">
    <source>
        <dbReference type="EMBL" id="KIW14399.1"/>
    </source>
</evidence>
<proteinExistence type="predicted"/>
<keyword evidence="3" id="KW-1185">Reference proteome</keyword>
<gene>
    <name evidence="2" type="ORF">PV08_07181</name>
</gene>
<evidence type="ECO:0000256" key="1">
    <source>
        <dbReference type="SAM" id="MobiDB-lite"/>
    </source>
</evidence>
<dbReference type="GeneID" id="27334264"/>
<evidence type="ECO:0000313" key="3">
    <source>
        <dbReference type="Proteomes" id="UP000053328"/>
    </source>
</evidence>
<feature type="region of interest" description="Disordered" evidence="1">
    <location>
        <begin position="1"/>
        <end position="39"/>
    </location>
</feature>
<dbReference type="EMBL" id="KN847496">
    <property type="protein sequence ID" value="KIW14399.1"/>
    <property type="molecule type" value="Genomic_DNA"/>
</dbReference>
<feature type="compositionally biased region" description="Polar residues" evidence="1">
    <location>
        <begin position="21"/>
        <end position="36"/>
    </location>
</feature>
<protein>
    <submittedName>
        <fullName evidence="2">Uncharacterized protein</fullName>
    </submittedName>
</protein>
<organism evidence="2 3">
    <name type="scientific">Exophiala spinifera</name>
    <dbReference type="NCBI Taxonomy" id="91928"/>
    <lineage>
        <taxon>Eukaryota</taxon>
        <taxon>Fungi</taxon>
        <taxon>Dikarya</taxon>
        <taxon>Ascomycota</taxon>
        <taxon>Pezizomycotina</taxon>
        <taxon>Eurotiomycetes</taxon>
        <taxon>Chaetothyriomycetidae</taxon>
        <taxon>Chaetothyriales</taxon>
        <taxon>Herpotrichiellaceae</taxon>
        <taxon>Exophiala</taxon>
    </lineage>
</organism>
<accession>A0A0D2BT04</accession>
<feature type="compositionally biased region" description="Pro residues" evidence="1">
    <location>
        <begin position="1"/>
        <end position="11"/>
    </location>
</feature>
<reference evidence="2 3" key="1">
    <citation type="submission" date="2015-01" db="EMBL/GenBank/DDBJ databases">
        <title>The Genome Sequence of Exophiala spinifera CBS89968.</title>
        <authorList>
            <consortium name="The Broad Institute Genomics Platform"/>
            <person name="Cuomo C."/>
            <person name="de Hoog S."/>
            <person name="Gorbushina A."/>
            <person name="Stielow B."/>
            <person name="Teixiera M."/>
            <person name="Abouelleil A."/>
            <person name="Chapman S.B."/>
            <person name="Priest M."/>
            <person name="Young S.K."/>
            <person name="Wortman J."/>
            <person name="Nusbaum C."/>
            <person name="Birren B."/>
        </authorList>
    </citation>
    <scope>NUCLEOTIDE SEQUENCE [LARGE SCALE GENOMIC DNA]</scope>
    <source>
        <strain evidence="2 3">CBS 89968</strain>
    </source>
</reference>
<dbReference type="VEuPathDB" id="FungiDB:PV08_07181"/>
<dbReference type="RefSeq" id="XP_016234615.1">
    <property type="nucleotide sequence ID" value="XM_016381513.1"/>
</dbReference>
<dbReference type="HOGENOM" id="CLU_1015757_0_0_1"/>
<sequence>MAPSSSPPSPPTAKQIRCSPGTESRSYPTTGSTESVPNPDKAHMLHAIAFNGIKLPEGKGTVVVDWRDWPPSQSYVAESKTDNSSTRSPFLLEEEELCQSLARKADQEGVAKSIVYEQLACLRPHHTPAAWASKIKKLLRSNANDRVQQILRTTIGHALQPPSNAIADPIEKTQAIESEVLSNTIATSHPTPSVNKYEDVDMVDCAAASAPGSGAAAEPSEVELSCGLSVNSTEETLDMATTTTPASNTSRESPKRTNYWASKLQQMGKSVFGW</sequence>
<name>A0A0D2BT04_9EURO</name>
<dbReference type="Proteomes" id="UP000053328">
    <property type="component" value="Unassembled WGS sequence"/>
</dbReference>
<dbReference type="AlphaFoldDB" id="A0A0D2BT04"/>